<dbReference type="EMBL" id="UYYF01000195">
    <property type="protein sequence ID" value="VDM96956.1"/>
    <property type="molecule type" value="Genomic_DNA"/>
</dbReference>
<dbReference type="OMA" id="VWLEFAC"/>
<evidence type="ECO:0000313" key="6">
    <source>
        <dbReference type="EMBL" id="VDM96956.1"/>
    </source>
</evidence>
<feature type="transmembrane region" description="Helical" evidence="5">
    <location>
        <begin position="256"/>
        <end position="280"/>
    </location>
</feature>
<dbReference type="PANTHER" id="PTHR11785">
    <property type="entry name" value="AMINO ACID TRANSPORTER"/>
    <property type="match status" value="1"/>
</dbReference>
<proteinExistence type="predicted"/>
<dbReference type="PIRSF" id="PIRSF006060">
    <property type="entry name" value="AA_transporter"/>
    <property type="match status" value="1"/>
</dbReference>
<feature type="transmembrane region" description="Helical" evidence="5">
    <location>
        <begin position="27"/>
        <end position="47"/>
    </location>
</feature>
<dbReference type="InterPro" id="IPR002293">
    <property type="entry name" value="AA/rel_permease1"/>
</dbReference>
<evidence type="ECO:0000256" key="3">
    <source>
        <dbReference type="ARBA" id="ARBA00022989"/>
    </source>
</evidence>
<comment type="subcellular location">
    <subcellularLocation>
        <location evidence="1">Membrane</location>
        <topology evidence="1">Multi-pass membrane protein</topology>
    </subcellularLocation>
</comment>
<feature type="transmembrane region" description="Helical" evidence="5">
    <location>
        <begin position="102"/>
        <end position="124"/>
    </location>
</feature>
<reference evidence="8" key="1">
    <citation type="submission" date="2017-02" db="UniProtKB">
        <authorList>
            <consortium name="WormBaseParasite"/>
        </authorList>
    </citation>
    <scope>IDENTIFICATION</scope>
</reference>
<evidence type="ECO:0000256" key="1">
    <source>
        <dbReference type="ARBA" id="ARBA00004141"/>
    </source>
</evidence>
<dbReference type="FunFam" id="1.20.1740.10:FF:000058">
    <property type="entry name" value="Amino Acid Transporter"/>
    <property type="match status" value="1"/>
</dbReference>
<feature type="transmembrane region" description="Helical" evidence="5">
    <location>
        <begin position="307"/>
        <end position="331"/>
    </location>
</feature>
<dbReference type="GO" id="GO:0016020">
    <property type="term" value="C:membrane"/>
    <property type="evidence" value="ECO:0007669"/>
    <property type="project" value="UniProtKB-SubCell"/>
</dbReference>
<feature type="transmembrane region" description="Helical" evidence="5">
    <location>
        <begin position="223"/>
        <end position="244"/>
    </location>
</feature>
<organism evidence="8">
    <name type="scientific">Thelazia callipaeda</name>
    <name type="common">Oriental eyeworm</name>
    <name type="synonym">Parasitic nematode</name>
    <dbReference type="NCBI Taxonomy" id="103827"/>
    <lineage>
        <taxon>Eukaryota</taxon>
        <taxon>Metazoa</taxon>
        <taxon>Ecdysozoa</taxon>
        <taxon>Nematoda</taxon>
        <taxon>Chromadorea</taxon>
        <taxon>Rhabditida</taxon>
        <taxon>Spirurina</taxon>
        <taxon>Spiruromorpha</taxon>
        <taxon>Thelazioidea</taxon>
        <taxon>Thelaziidae</taxon>
        <taxon>Thelazia</taxon>
    </lineage>
</organism>
<feature type="transmembrane region" description="Helical" evidence="5">
    <location>
        <begin position="186"/>
        <end position="203"/>
    </location>
</feature>
<dbReference type="GO" id="GO:0015179">
    <property type="term" value="F:L-amino acid transmembrane transporter activity"/>
    <property type="evidence" value="ECO:0007669"/>
    <property type="project" value="TreeGrafter"/>
</dbReference>
<gene>
    <name evidence="6" type="ORF">TCLT_LOCUS1486</name>
</gene>
<feature type="transmembrane region" description="Helical" evidence="5">
    <location>
        <begin position="408"/>
        <end position="429"/>
    </location>
</feature>
<feature type="transmembrane region" description="Helical" evidence="5">
    <location>
        <begin position="59"/>
        <end position="81"/>
    </location>
</feature>
<feature type="transmembrane region" description="Helical" evidence="5">
    <location>
        <begin position="153"/>
        <end position="174"/>
    </location>
</feature>
<dbReference type="Gene3D" id="1.20.1740.10">
    <property type="entry name" value="Amino acid/polyamine transporter I"/>
    <property type="match status" value="1"/>
</dbReference>
<dbReference type="Proteomes" id="UP000276776">
    <property type="component" value="Unassembled WGS sequence"/>
</dbReference>
<evidence type="ECO:0000256" key="5">
    <source>
        <dbReference type="SAM" id="Phobius"/>
    </source>
</evidence>
<dbReference type="AlphaFoldDB" id="A0A0N5CMU5"/>
<dbReference type="OrthoDB" id="5829096at2759"/>
<keyword evidence="3 5" id="KW-1133">Transmembrane helix</keyword>
<dbReference type="InterPro" id="IPR050598">
    <property type="entry name" value="AminoAcid_Transporter"/>
</dbReference>
<keyword evidence="2 5" id="KW-0812">Transmembrane</keyword>
<name>A0A0N5CMU5_THECL</name>
<protein>
    <submittedName>
        <fullName evidence="8">AA_permease domain-containing protein</fullName>
    </submittedName>
</protein>
<evidence type="ECO:0000313" key="8">
    <source>
        <dbReference type="WBParaSite" id="TCLT_0000148501-mRNA-1"/>
    </source>
</evidence>
<dbReference type="STRING" id="103827.A0A0N5CMU5"/>
<feature type="transmembrane region" description="Helical" evidence="5">
    <location>
        <begin position="352"/>
        <end position="368"/>
    </location>
</feature>
<evidence type="ECO:0000256" key="4">
    <source>
        <dbReference type="ARBA" id="ARBA00023136"/>
    </source>
</evidence>
<keyword evidence="7" id="KW-1185">Reference proteome</keyword>
<evidence type="ECO:0000313" key="7">
    <source>
        <dbReference type="Proteomes" id="UP000276776"/>
    </source>
</evidence>
<sequence length="430" mass="47377">MSQVCDGKFPSLTRNTGHNTQININKMGLYGAVSYIIGNILGAGLFITPTAVLEQVDSVGLSLIIWTVAAVISVLGAFCYVELGTSIRTSGADFAYLCYVKWYPLAFAFMCIGSLVIFPSALAIQTQTFSEYLVKGFQLKIADVKTEFYIKKLIGFSLLWSIMALNFFSLKIFVSRFQIIASVAKIAATAIVICTGFYLLIWKGETRNLENAFQGSRFASSNLLAALFAGLFSYDGWDVLNFGAEEIQKPKKTMPLAIIIGMSVVAFVFLATNVAFFVALTTDQMKSSVAVADTFAAAKLGKLYYTMPFLICVLLIGSINSTLFCASRYLYAAARQGHLPAFLSCTNTVHDSPRVAVFVMLSFMLSFAGNLSELISYISFCQWLQRFITISALLWIRFTHKPIHPDAFRNPIIVPILFSSICTALVSFFK</sequence>
<reference evidence="6 7" key="2">
    <citation type="submission" date="2018-11" db="EMBL/GenBank/DDBJ databases">
        <authorList>
            <consortium name="Pathogen Informatics"/>
        </authorList>
    </citation>
    <scope>NUCLEOTIDE SEQUENCE [LARGE SCALE GENOMIC DNA]</scope>
</reference>
<accession>A0A0N5CMU5</accession>
<evidence type="ECO:0000256" key="2">
    <source>
        <dbReference type="ARBA" id="ARBA00022692"/>
    </source>
</evidence>
<dbReference type="Pfam" id="PF13520">
    <property type="entry name" value="AA_permease_2"/>
    <property type="match status" value="1"/>
</dbReference>
<dbReference type="WBParaSite" id="TCLT_0000148501-mRNA-1">
    <property type="protein sequence ID" value="TCLT_0000148501-mRNA-1"/>
    <property type="gene ID" value="TCLT_0000148501"/>
</dbReference>
<keyword evidence="4 5" id="KW-0472">Membrane</keyword>
<dbReference type="PANTHER" id="PTHR11785:SF523">
    <property type="entry name" value="AMINO ACID TRANSPORTER PROTEIN 6"/>
    <property type="match status" value="1"/>
</dbReference>